<keyword evidence="5" id="KW-0457">Lysine biosynthesis</keyword>
<proteinExistence type="inferred from homology"/>
<feature type="binding site" evidence="5">
    <location>
        <position position="231"/>
    </location>
    <ligand>
        <name>pyridoxal 5'-phosphate</name>
        <dbReference type="ChEBI" id="CHEBI:597326"/>
    </ligand>
</feature>
<evidence type="ECO:0000259" key="6">
    <source>
        <dbReference type="Pfam" id="PF00278"/>
    </source>
</evidence>
<reference evidence="8" key="1">
    <citation type="submission" date="2024-05" db="EMBL/GenBank/DDBJ databases">
        <title>Isolation and characterization of Sporomusa carbonis sp. nov., a carboxydotrophic hydrogenogen in the genus of Sporomusa isolated from a charcoal burning pile.</title>
        <authorList>
            <person name="Boeer T."/>
            <person name="Rosenbaum F."/>
            <person name="Eysell L."/>
            <person name="Mueller V."/>
            <person name="Daniel R."/>
            <person name="Poehlein A."/>
        </authorList>
    </citation>
    <scope>NUCLEOTIDE SEQUENCE [LARGE SCALE GENOMIC DNA]</scope>
    <source>
        <strain evidence="8">DSM 3132</strain>
    </source>
</reference>
<dbReference type="PANTHER" id="PTHR43727:SF2">
    <property type="entry name" value="GROUP IV DECARBOXYLASE"/>
    <property type="match status" value="1"/>
</dbReference>
<dbReference type="Pfam" id="PF00278">
    <property type="entry name" value="Orn_DAP_Arg_deC"/>
    <property type="match status" value="1"/>
</dbReference>
<comment type="subunit">
    <text evidence="5">Homodimer.</text>
</comment>
<dbReference type="PRINTS" id="PR01179">
    <property type="entry name" value="ODADCRBXLASE"/>
</dbReference>
<dbReference type="Pfam" id="PF02784">
    <property type="entry name" value="Orn_Arg_deC_N"/>
    <property type="match status" value="1"/>
</dbReference>
<sequence length="419" mass="47043">MAEKRLPFTKEQLAEVIKQYPTPLHIYDEQAIRQNVRGLMKAFAWAPEFKEYFAVKATPNPYILKLLKEEGLGADCSSLPELILAEKAGLRGEEIILTSNDTPAIEFKKARELGAIINLDDISHIDYLDKHVGIPDMISFRYNPGPLREGGNSIIGNPEESKYGLTRKQLLDAYRVMQARGVKRFGIHTMVISNELDPNYFVETANMMFDLIVEIYRTLDIKIEFVNFGGGIGIPYRPEQEPVDLNVISQGIKKAYEVKIAANGLAPLKIAMECGRMVTGPYGYLVSTVLHKKEIYKNYVGLDACMANLMRPALYGAYHHITVMGKEDWPLGYIYDVTGSLCENNDKFAVNRKLPMIDIGDVLVIHDAGAHGHAMGFNYNGKLRSAELLLKPDGSIELIRRAETIEDYFATLDFSGLEK</sequence>
<dbReference type="InterPro" id="IPR029066">
    <property type="entry name" value="PLP-binding_barrel"/>
</dbReference>
<dbReference type="SUPFAM" id="SSF51419">
    <property type="entry name" value="PLP-binding barrel"/>
    <property type="match status" value="1"/>
</dbReference>
<dbReference type="EC" id="4.1.1.20" evidence="5"/>
<comment type="function">
    <text evidence="5">Specifically catalyzes the decarboxylation of meso-diaminopimelate (meso-DAP) to L-lysine.</text>
</comment>
<comment type="catalytic activity">
    <reaction evidence="5">
        <text>meso-2,6-diaminopimelate + H(+) = L-lysine + CO2</text>
        <dbReference type="Rhea" id="RHEA:15101"/>
        <dbReference type="ChEBI" id="CHEBI:15378"/>
        <dbReference type="ChEBI" id="CHEBI:16526"/>
        <dbReference type="ChEBI" id="CHEBI:32551"/>
        <dbReference type="ChEBI" id="CHEBI:57791"/>
        <dbReference type="EC" id="4.1.1.20"/>
    </reaction>
</comment>
<evidence type="ECO:0000256" key="5">
    <source>
        <dbReference type="HAMAP-Rule" id="MF_02120"/>
    </source>
</evidence>
<comment type="similarity">
    <text evidence="5">Belongs to the Orn/Lys/Arg decarboxylase class-II family. LysA subfamily.</text>
</comment>
<organism evidence="8 9">
    <name type="scientific">Sporomusa acidovorans (strain ATCC 49682 / DSM 3132 / Mol)</name>
    <dbReference type="NCBI Taxonomy" id="1123286"/>
    <lineage>
        <taxon>Bacteria</taxon>
        <taxon>Bacillati</taxon>
        <taxon>Bacillota</taxon>
        <taxon>Negativicutes</taxon>
        <taxon>Selenomonadales</taxon>
        <taxon>Sporomusaceae</taxon>
        <taxon>Sporomusa</taxon>
    </lineage>
</organism>
<comment type="pathway">
    <text evidence="5">Amino-acid biosynthesis; L-lysine biosynthesis via DAP pathway; L-lysine from DL-2,6-diaminopimelate: step 1/1.</text>
</comment>
<evidence type="ECO:0000259" key="7">
    <source>
        <dbReference type="Pfam" id="PF02784"/>
    </source>
</evidence>
<dbReference type="PRINTS" id="PR01181">
    <property type="entry name" value="DAPDCRBXLASE"/>
</dbReference>
<dbReference type="EMBL" id="CP155571">
    <property type="protein sequence ID" value="XFO73427.1"/>
    <property type="molecule type" value="Genomic_DNA"/>
</dbReference>
<name>A0ABZ3J4W2_SPOA4</name>
<evidence type="ECO:0000256" key="3">
    <source>
        <dbReference type="ARBA" id="ARBA00022898"/>
    </source>
</evidence>
<dbReference type="Gene3D" id="2.40.37.10">
    <property type="entry name" value="Lyase, Ornithine Decarboxylase, Chain A, domain 1"/>
    <property type="match status" value="1"/>
</dbReference>
<dbReference type="InterPro" id="IPR002986">
    <property type="entry name" value="DAP_deCOOHase_LysA"/>
</dbReference>
<dbReference type="InterPro" id="IPR022644">
    <property type="entry name" value="De-COase2_N"/>
</dbReference>
<dbReference type="InterPro" id="IPR022643">
    <property type="entry name" value="De-COase2_C"/>
</dbReference>
<dbReference type="PANTHER" id="PTHR43727">
    <property type="entry name" value="DIAMINOPIMELATE DECARBOXYLASE"/>
    <property type="match status" value="1"/>
</dbReference>
<dbReference type="Proteomes" id="UP000216052">
    <property type="component" value="Chromosome"/>
</dbReference>
<keyword evidence="4 5" id="KW-0456">Lyase</keyword>
<dbReference type="Gene3D" id="3.20.20.10">
    <property type="entry name" value="Alanine racemase"/>
    <property type="match status" value="1"/>
</dbReference>
<dbReference type="InterPro" id="IPR000183">
    <property type="entry name" value="Orn/DAP/Arg_de-COase"/>
</dbReference>
<protein>
    <recommendedName>
        <fullName evidence="5">Diaminopimelate decarboxylase</fullName>
        <shortName evidence="5">DAP decarboxylase</shortName>
        <shortName evidence="5">DAPDC</shortName>
        <ecNumber evidence="5">4.1.1.20</ecNumber>
    </recommendedName>
</protein>
<evidence type="ECO:0000256" key="2">
    <source>
        <dbReference type="ARBA" id="ARBA00022793"/>
    </source>
</evidence>
<comment type="cofactor">
    <cofactor evidence="1 5">
        <name>pyridoxal 5'-phosphate</name>
        <dbReference type="ChEBI" id="CHEBI:597326"/>
    </cofactor>
</comment>
<evidence type="ECO:0000256" key="1">
    <source>
        <dbReference type="ARBA" id="ARBA00001933"/>
    </source>
</evidence>
<feature type="domain" description="Orn/DAP/Arg decarboxylase 2 N-terminal" evidence="7">
    <location>
        <begin position="32"/>
        <end position="279"/>
    </location>
</feature>
<evidence type="ECO:0000313" key="8">
    <source>
        <dbReference type="EMBL" id="XFO73427.1"/>
    </source>
</evidence>
<feature type="binding site" evidence="5">
    <location>
        <position position="311"/>
    </location>
    <ligand>
        <name>substrate</name>
    </ligand>
</feature>
<feature type="modified residue" description="N6-(pyridoxal phosphate)lysine" evidence="5">
    <location>
        <position position="56"/>
    </location>
</feature>
<dbReference type="InterPro" id="IPR009006">
    <property type="entry name" value="Ala_racemase/Decarboxylase_C"/>
</dbReference>
<feature type="binding site" evidence="5">
    <location>
        <begin position="273"/>
        <end position="276"/>
    </location>
    <ligand>
        <name>pyridoxal 5'-phosphate</name>
        <dbReference type="ChEBI" id="CHEBI:597326"/>
    </ligand>
</feature>
<dbReference type="CDD" id="cd06828">
    <property type="entry name" value="PLPDE_III_DapDC"/>
    <property type="match status" value="1"/>
</dbReference>
<keyword evidence="3 5" id="KW-0663">Pyridoxal phosphate</keyword>
<keyword evidence="5" id="KW-0028">Amino-acid biosynthesis</keyword>
<comment type="caution">
    <text evidence="5">Lacks conserved residue(s) required for the propagation of feature annotation.</text>
</comment>
<keyword evidence="2 5" id="KW-0210">Decarboxylase</keyword>
<dbReference type="RefSeq" id="WP_093797743.1">
    <property type="nucleotide sequence ID" value="NZ_CP155571.1"/>
</dbReference>
<gene>
    <name evidence="5 8" type="primary">lysA</name>
    <name evidence="8" type="ORF">SPACI_035140</name>
</gene>
<feature type="domain" description="Orn/DAP/Arg decarboxylase 2 C-terminal" evidence="6">
    <location>
        <begin position="281"/>
        <end position="369"/>
    </location>
</feature>
<accession>A0ABZ3J4W2</accession>
<feature type="binding site" evidence="5">
    <location>
        <position position="343"/>
    </location>
    <ligand>
        <name>substrate</name>
    </ligand>
</feature>
<feature type="binding site" evidence="5">
    <location>
        <position position="315"/>
    </location>
    <ligand>
        <name>substrate</name>
    </ligand>
</feature>
<feature type="binding site" evidence="5">
    <location>
        <position position="276"/>
    </location>
    <ligand>
        <name>substrate</name>
    </ligand>
</feature>
<dbReference type="GO" id="GO:0008836">
    <property type="term" value="F:diaminopimelate decarboxylase activity"/>
    <property type="evidence" value="ECO:0007669"/>
    <property type="project" value="UniProtKB-EC"/>
</dbReference>
<keyword evidence="9" id="KW-1185">Reference proteome</keyword>
<dbReference type="SUPFAM" id="SSF50621">
    <property type="entry name" value="Alanine racemase C-terminal domain-like"/>
    <property type="match status" value="1"/>
</dbReference>
<evidence type="ECO:0000256" key="4">
    <source>
        <dbReference type="ARBA" id="ARBA00023239"/>
    </source>
</evidence>
<dbReference type="HAMAP" id="MF_02120">
    <property type="entry name" value="LysA"/>
    <property type="match status" value="1"/>
</dbReference>
<evidence type="ECO:0000313" key="9">
    <source>
        <dbReference type="Proteomes" id="UP000216052"/>
    </source>
</evidence>